<organism evidence="1 2">
    <name type="scientific">Leisingera daeponensis</name>
    <dbReference type="NCBI Taxonomy" id="405746"/>
    <lineage>
        <taxon>Bacteria</taxon>
        <taxon>Pseudomonadati</taxon>
        <taxon>Pseudomonadota</taxon>
        <taxon>Alphaproteobacteria</taxon>
        <taxon>Rhodobacterales</taxon>
        <taxon>Roseobacteraceae</taxon>
        <taxon>Leisingera</taxon>
    </lineage>
</organism>
<evidence type="ECO:0008006" key="3">
    <source>
        <dbReference type="Google" id="ProtNLM"/>
    </source>
</evidence>
<accession>A0ABS7NJK9</accession>
<protein>
    <recommendedName>
        <fullName evidence="3">Acyltransferase</fullName>
    </recommendedName>
</protein>
<reference evidence="1 2" key="1">
    <citation type="submission" date="2021-06" db="EMBL/GenBank/DDBJ databases">
        <title>50 bacteria genomes isolated from Dapeng, Shenzhen, China.</title>
        <authorList>
            <person name="Zheng W."/>
            <person name="Yu S."/>
            <person name="Huang Y."/>
        </authorList>
    </citation>
    <scope>NUCLEOTIDE SEQUENCE [LARGE SCALE GENOMIC DNA]</scope>
    <source>
        <strain evidence="1 2">DP1N14-2</strain>
    </source>
</reference>
<dbReference type="EMBL" id="JAHVJA010000010">
    <property type="protein sequence ID" value="MBY6141392.1"/>
    <property type="molecule type" value="Genomic_DNA"/>
</dbReference>
<sequence length="187" mass="20088">MAYYTQDALAQMGFASLGRNVKISDKASLYEVHKMHIGDNCRIDDFCVVSGKISLGRNVYIGPFCLLAGGTPGITMEDFATLAYRVSVFSQSDDYSGATMTNPTVPAAYKAEIKEPVHIGRHCIVGAGSLISPGVTLAEGCSVGSASLVLKSTSPWTIYAGSPARRLKDRKRDLLELEQQYLAAEAD</sequence>
<dbReference type="Proteomes" id="UP000766629">
    <property type="component" value="Unassembled WGS sequence"/>
</dbReference>
<dbReference type="InterPro" id="IPR051159">
    <property type="entry name" value="Hexapeptide_acetyltransf"/>
</dbReference>
<keyword evidence="2" id="KW-1185">Reference proteome</keyword>
<dbReference type="CDD" id="cd04647">
    <property type="entry name" value="LbH_MAT_like"/>
    <property type="match status" value="1"/>
</dbReference>
<evidence type="ECO:0000313" key="1">
    <source>
        <dbReference type="EMBL" id="MBY6141392.1"/>
    </source>
</evidence>
<comment type="caution">
    <text evidence="1">The sequence shown here is derived from an EMBL/GenBank/DDBJ whole genome shotgun (WGS) entry which is preliminary data.</text>
</comment>
<dbReference type="Gene3D" id="2.160.10.10">
    <property type="entry name" value="Hexapeptide repeat proteins"/>
    <property type="match status" value="1"/>
</dbReference>
<dbReference type="PANTHER" id="PTHR23416">
    <property type="entry name" value="SIALIC ACID SYNTHASE-RELATED"/>
    <property type="match status" value="1"/>
</dbReference>
<name>A0ABS7NJK9_9RHOB</name>
<dbReference type="InterPro" id="IPR011004">
    <property type="entry name" value="Trimer_LpxA-like_sf"/>
</dbReference>
<dbReference type="InterPro" id="IPR001451">
    <property type="entry name" value="Hexapep"/>
</dbReference>
<gene>
    <name evidence="1" type="ORF">KUV26_18285</name>
</gene>
<dbReference type="RefSeq" id="WP_222509443.1">
    <property type="nucleotide sequence ID" value="NZ_JAHVJA010000010.1"/>
</dbReference>
<dbReference type="SUPFAM" id="SSF51161">
    <property type="entry name" value="Trimeric LpxA-like enzymes"/>
    <property type="match status" value="1"/>
</dbReference>
<dbReference type="Pfam" id="PF00132">
    <property type="entry name" value="Hexapep"/>
    <property type="match status" value="1"/>
</dbReference>
<evidence type="ECO:0000313" key="2">
    <source>
        <dbReference type="Proteomes" id="UP000766629"/>
    </source>
</evidence>
<proteinExistence type="predicted"/>